<dbReference type="InterPro" id="IPR036280">
    <property type="entry name" value="Multihaem_cyt_sf"/>
</dbReference>
<accession>A0A1M5X492</accession>
<evidence type="ECO:0000313" key="5">
    <source>
        <dbReference type="Proteomes" id="UP000184268"/>
    </source>
</evidence>
<feature type="domain" description="Outer membrane cytochrome MtrC/MtrF-like" evidence="3">
    <location>
        <begin position="476"/>
        <end position="658"/>
    </location>
</feature>
<dbReference type="PROSITE" id="PS51257">
    <property type="entry name" value="PROKAR_LIPOPROTEIN"/>
    <property type="match status" value="1"/>
</dbReference>
<dbReference type="CDD" id="cd08168">
    <property type="entry name" value="Cytochrom_C3"/>
    <property type="match status" value="1"/>
</dbReference>
<dbReference type="Proteomes" id="UP000184268">
    <property type="component" value="Unassembled WGS sequence"/>
</dbReference>
<keyword evidence="5" id="KW-1185">Reference proteome</keyword>
<keyword evidence="1 2" id="KW-0732">Signal</keyword>
<sequence length="659" mass="69800">MMNKKTYMALLVAATLGVAGCADDGKDGADGAPGDTGPEGPGYVPPMVSTSDVTYLNVTHYAVEDGQVTFEFEATDAEGLLIEGLDKAEAKFSAQTERGMILSRSGEGEHGGYGTFDVTAEEPLEGATLEMNEDGLYTLVMPMPNVTADQEGIVWLRAGGGEAAIARSMPVVVNKPEGFHTTTTESCYACHTDYATSSFRHPSYTAVDINGDVDFVAGCMTCHGNVSRAEEDGGYATNTLSKIGHINHQKFEKDFQVTNCTTCHTESPVNTSIAGPGCVDCHSDGTAPVGPIVPGEVDVRAIHTAKVAIDEKQAIRANHSTSVSAPYWDATAAYTVYDRYGNPIGDFVGGYCVDLALYDTTGEAPVMLDIPALYEAGTLVYTSAYLHGYYEGSVVGRPASSYGKIDNEDGTRTLCFSEIGAGVEMAGIMASSRITFSHAGWVSDDGREGVSFTAYSPVVAWDGVTIGTEEADFDRRQVVLADTCTACHNSETNYHKNGSYDNGGWDCMACHNNGQDRSAKNSAPGFGPMVHSMHWGVGNELSGAKQDEEGNNVPNSADRLNADNCVSCHEGGVSLAAIPNNYMLSKAYNGGTAGVMSSPVTANCFACHNDDAALNHMKQNGGELNVTAGDNWYTISTPESCATCHDTGKTFGIDKYHNF</sequence>
<reference evidence="4 5" key="1">
    <citation type="submission" date="2016-11" db="EMBL/GenBank/DDBJ databases">
        <authorList>
            <person name="Jaros S."/>
            <person name="Januszkiewicz K."/>
            <person name="Wedrychowicz H."/>
        </authorList>
    </citation>
    <scope>NUCLEOTIDE SEQUENCE [LARGE SCALE GENOMIC DNA]</scope>
    <source>
        <strain evidence="4 5">DSM 16917</strain>
    </source>
</reference>
<dbReference type="GO" id="GO:0016491">
    <property type="term" value="F:oxidoreductase activity"/>
    <property type="evidence" value="ECO:0007669"/>
    <property type="project" value="TreeGrafter"/>
</dbReference>
<dbReference type="InterPro" id="IPR051829">
    <property type="entry name" value="Multiheme_Cytochr_ET"/>
</dbReference>
<dbReference type="PANTHER" id="PTHR35038:SF6">
    <property type="entry name" value="SURFACE LOCALIZED DECAHEME CYTOCHROME C LIPOPROTEIN"/>
    <property type="match status" value="1"/>
</dbReference>
<dbReference type="OrthoDB" id="9146465at2"/>
<evidence type="ECO:0000313" key="4">
    <source>
        <dbReference type="EMBL" id="SHH94636.1"/>
    </source>
</evidence>
<dbReference type="Pfam" id="PF22113">
    <property type="entry name" value="Mtrc-MtrF_II-IV_dom"/>
    <property type="match status" value="1"/>
</dbReference>
<proteinExistence type="predicted"/>
<dbReference type="EMBL" id="FQXG01000005">
    <property type="protein sequence ID" value="SHH94636.1"/>
    <property type="molecule type" value="Genomic_DNA"/>
</dbReference>
<evidence type="ECO:0000256" key="2">
    <source>
        <dbReference type="SAM" id="SignalP"/>
    </source>
</evidence>
<dbReference type="PANTHER" id="PTHR35038">
    <property type="entry name" value="DISSIMILATORY SULFITE REDUCTASE SIRA"/>
    <property type="match status" value="1"/>
</dbReference>
<dbReference type="SUPFAM" id="SSF48695">
    <property type="entry name" value="Multiheme cytochromes"/>
    <property type="match status" value="1"/>
</dbReference>
<gene>
    <name evidence="4" type="ORF">SAMN02745129_3215</name>
</gene>
<dbReference type="InterPro" id="IPR054337">
    <property type="entry name" value="Mtrc-MtrF-like_dom_II/IV"/>
</dbReference>
<name>A0A1M5X492_9GAMM</name>
<evidence type="ECO:0000259" key="3">
    <source>
        <dbReference type="Pfam" id="PF22113"/>
    </source>
</evidence>
<organism evidence="4 5">
    <name type="scientific">Ferrimonas marina</name>
    <dbReference type="NCBI Taxonomy" id="299255"/>
    <lineage>
        <taxon>Bacteria</taxon>
        <taxon>Pseudomonadati</taxon>
        <taxon>Pseudomonadota</taxon>
        <taxon>Gammaproteobacteria</taxon>
        <taxon>Alteromonadales</taxon>
        <taxon>Ferrimonadaceae</taxon>
        <taxon>Ferrimonas</taxon>
    </lineage>
</organism>
<evidence type="ECO:0000256" key="1">
    <source>
        <dbReference type="ARBA" id="ARBA00022729"/>
    </source>
</evidence>
<dbReference type="Gene3D" id="3.90.10.10">
    <property type="entry name" value="Cytochrome C3"/>
    <property type="match status" value="2"/>
</dbReference>
<protein>
    <submittedName>
        <fullName evidence="4">Decaheme c-type cytochrome, OmcA/MtrC family</fullName>
    </submittedName>
</protein>
<feature type="signal peptide" evidence="2">
    <location>
        <begin position="1"/>
        <end position="21"/>
    </location>
</feature>
<dbReference type="AlphaFoldDB" id="A0A1M5X492"/>
<feature type="chain" id="PRO_5009914840" evidence="2">
    <location>
        <begin position="22"/>
        <end position="659"/>
    </location>
</feature>